<accession>A0A5M6CQV8</accession>
<evidence type="ECO:0000313" key="2">
    <source>
        <dbReference type="EMBL" id="KAA5537651.1"/>
    </source>
</evidence>
<sequence length="160" mass="19120">MKKYFRLSAIILPLTLVIYLLLFNNYSVFYFLEKQFEDHVSNAETTLTDNDALHPKYAYFNNEKIIALRYKDGWECGRIYKRIYLNNDKIKKIIIRNYNDGGDKSCELYDTIYIIKPDIEKIKLYVNFKPAKSIINKKLIETEITEATKYIREVNGWKIH</sequence>
<organism evidence="2 3">
    <name type="scientific">Paenimyroides baculatum</name>
    <dbReference type="NCBI Taxonomy" id="2608000"/>
    <lineage>
        <taxon>Bacteria</taxon>
        <taxon>Pseudomonadati</taxon>
        <taxon>Bacteroidota</taxon>
        <taxon>Flavobacteriia</taxon>
        <taxon>Flavobacteriales</taxon>
        <taxon>Flavobacteriaceae</taxon>
        <taxon>Paenimyroides</taxon>
    </lineage>
</organism>
<dbReference type="EMBL" id="VWSG01000002">
    <property type="protein sequence ID" value="KAA5537651.1"/>
    <property type="molecule type" value="Genomic_DNA"/>
</dbReference>
<evidence type="ECO:0000313" key="3">
    <source>
        <dbReference type="Proteomes" id="UP000325141"/>
    </source>
</evidence>
<proteinExistence type="predicted"/>
<evidence type="ECO:0000256" key="1">
    <source>
        <dbReference type="SAM" id="Phobius"/>
    </source>
</evidence>
<reference evidence="2 3" key="1">
    <citation type="submission" date="2019-09" db="EMBL/GenBank/DDBJ databases">
        <title>Genome sequence and assembly of Flavobacterium sp.</title>
        <authorList>
            <person name="Chhetri G."/>
        </authorList>
    </citation>
    <scope>NUCLEOTIDE SEQUENCE [LARGE SCALE GENOMIC DNA]</scope>
    <source>
        <strain evidence="2 3">SNL9</strain>
    </source>
</reference>
<comment type="caution">
    <text evidence="2">The sequence shown here is derived from an EMBL/GenBank/DDBJ whole genome shotgun (WGS) entry which is preliminary data.</text>
</comment>
<dbReference type="Proteomes" id="UP000325141">
    <property type="component" value="Unassembled WGS sequence"/>
</dbReference>
<keyword evidence="1" id="KW-0472">Membrane</keyword>
<dbReference type="AlphaFoldDB" id="A0A5M6CQV8"/>
<protein>
    <submittedName>
        <fullName evidence="2">Uncharacterized protein</fullName>
    </submittedName>
</protein>
<gene>
    <name evidence="2" type="ORF">F0460_02960</name>
</gene>
<feature type="transmembrane region" description="Helical" evidence="1">
    <location>
        <begin position="7"/>
        <end position="32"/>
    </location>
</feature>
<keyword evidence="3" id="KW-1185">Reference proteome</keyword>
<dbReference type="RefSeq" id="WP_150010124.1">
    <property type="nucleotide sequence ID" value="NZ_VWSG01000002.1"/>
</dbReference>
<keyword evidence="1" id="KW-1133">Transmembrane helix</keyword>
<keyword evidence="1" id="KW-0812">Transmembrane</keyword>
<name>A0A5M6CQV8_9FLAO</name>